<evidence type="ECO:0000256" key="9">
    <source>
        <dbReference type="SAM" id="Phobius"/>
    </source>
</evidence>
<feature type="transmembrane region" description="Helical" evidence="9">
    <location>
        <begin position="120"/>
        <end position="140"/>
    </location>
</feature>
<evidence type="ECO:0000256" key="1">
    <source>
        <dbReference type="ARBA" id="ARBA00004127"/>
    </source>
</evidence>
<evidence type="ECO:0000256" key="5">
    <source>
        <dbReference type="ARBA" id="ARBA00022692"/>
    </source>
</evidence>
<reference evidence="11 12" key="1">
    <citation type="journal article" date="2016" name="Genome Biol. Evol.">
        <title>Gene Family Evolution Reflects Adaptation to Soil Environmental Stressors in the Genome of the Collembolan Orchesella cincta.</title>
        <authorList>
            <person name="Faddeeva-Vakhrusheva A."/>
            <person name="Derks M.F."/>
            <person name="Anvar S.Y."/>
            <person name="Agamennone V."/>
            <person name="Suring W."/>
            <person name="Smit S."/>
            <person name="van Straalen N.M."/>
            <person name="Roelofs D."/>
        </authorList>
    </citation>
    <scope>NUCLEOTIDE SEQUENCE [LARGE SCALE GENOMIC DNA]</scope>
    <source>
        <tissue evidence="11">Mixed pool</tissue>
    </source>
</reference>
<comment type="caution">
    <text evidence="11">The sequence shown here is derived from an EMBL/GenBank/DDBJ whole genome shotgun (WGS) entry which is preliminary data.</text>
</comment>
<dbReference type="InterPro" id="IPR044880">
    <property type="entry name" value="NCX_ion-bd_dom_sf"/>
</dbReference>
<dbReference type="AlphaFoldDB" id="A0A1D2MJ88"/>
<comment type="subcellular location">
    <subcellularLocation>
        <location evidence="1">Endomembrane system</location>
        <topology evidence="1">Multi-pass membrane protein</topology>
    </subcellularLocation>
</comment>
<feature type="transmembrane region" description="Helical" evidence="9">
    <location>
        <begin position="189"/>
        <end position="211"/>
    </location>
</feature>
<dbReference type="OrthoDB" id="418484at2759"/>
<evidence type="ECO:0000256" key="3">
    <source>
        <dbReference type="ARBA" id="ARBA00022449"/>
    </source>
</evidence>
<dbReference type="PANTHER" id="PTHR11878">
    <property type="entry name" value="SODIUM/CALCIUM EXCHANGER"/>
    <property type="match status" value="1"/>
</dbReference>
<evidence type="ECO:0000256" key="7">
    <source>
        <dbReference type="ARBA" id="ARBA00023065"/>
    </source>
</evidence>
<evidence type="ECO:0000259" key="10">
    <source>
        <dbReference type="Pfam" id="PF01699"/>
    </source>
</evidence>
<dbReference type="PANTHER" id="PTHR11878:SF65">
    <property type="entry name" value="NA_CA-EXCHANGE PROTEIN, ISOFORM G"/>
    <property type="match status" value="1"/>
</dbReference>
<feature type="transmembrane region" description="Helical" evidence="9">
    <location>
        <begin position="160"/>
        <end position="177"/>
    </location>
</feature>
<feature type="non-terminal residue" evidence="11">
    <location>
        <position position="1"/>
    </location>
</feature>
<keyword evidence="7" id="KW-0406">Ion transport</keyword>
<evidence type="ECO:0000256" key="4">
    <source>
        <dbReference type="ARBA" id="ARBA00022568"/>
    </source>
</evidence>
<dbReference type="GO" id="GO:0005432">
    <property type="term" value="F:calcium:sodium antiporter activity"/>
    <property type="evidence" value="ECO:0007669"/>
    <property type="project" value="TreeGrafter"/>
</dbReference>
<dbReference type="InterPro" id="IPR051171">
    <property type="entry name" value="CaCA"/>
</dbReference>
<feature type="transmembrane region" description="Helical" evidence="9">
    <location>
        <begin position="217"/>
        <end position="238"/>
    </location>
</feature>
<evidence type="ECO:0000313" key="12">
    <source>
        <dbReference type="Proteomes" id="UP000094527"/>
    </source>
</evidence>
<keyword evidence="2" id="KW-0813">Transport</keyword>
<evidence type="ECO:0000256" key="8">
    <source>
        <dbReference type="ARBA" id="ARBA00023136"/>
    </source>
</evidence>
<protein>
    <submittedName>
        <fullName evidence="11">Sodium/calcium exchanger 2</fullName>
    </submittedName>
</protein>
<sequence>KSNNTGSLVVIKIWPSQQQPQAPWDFSGPGECPEYTKDSKINERVLILPVGGVEENKTGFGFLYFFLIAYFFLGIFVASDIFMRSIEIIVSKTKTVKSSHIEDGIKINEKRQVKVWNETIANLTLMALGSSAPEILLSIIETAGNRFCTGALGPGTIVGSASYNLFIITAVCIVSVPNEGTRRIQEYKVFLTTSLFAMVAYIWMVVMIQSISKGEVHIWEAVLTLCMFPVMIGVAYWAELDFCIKGRSQRRSSVATTIHDPSIAPLADAEAAEPLFHFCKNL</sequence>
<keyword evidence="6 9" id="KW-1133">Transmembrane helix</keyword>
<dbReference type="Pfam" id="PF01699">
    <property type="entry name" value="Na_Ca_ex"/>
    <property type="match status" value="1"/>
</dbReference>
<evidence type="ECO:0000256" key="6">
    <source>
        <dbReference type="ARBA" id="ARBA00022989"/>
    </source>
</evidence>
<evidence type="ECO:0000313" key="11">
    <source>
        <dbReference type="EMBL" id="ODM93087.1"/>
    </source>
</evidence>
<accession>A0A1D2MJ88</accession>
<dbReference type="GO" id="GO:0098703">
    <property type="term" value="P:calcium ion import across plasma membrane"/>
    <property type="evidence" value="ECO:0007669"/>
    <property type="project" value="TreeGrafter"/>
</dbReference>
<evidence type="ECO:0000256" key="2">
    <source>
        <dbReference type="ARBA" id="ARBA00022448"/>
    </source>
</evidence>
<dbReference type="Proteomes" id="UP000094527">
    <property type="component" value="Unassembled WGS sequence"/>
</dbReference>
<keyword evidence="3" id="KW-0050">Antiport</keyword>
<feature type="transmembrane region" description="Helical" evidence="9">
    <location>
        <begin position="62"/>
        <end position="83"/>
    </location>
</feature>
<feature type="domain" description="Sodium/calcium exchanger membrane region" evidence="10">
    <location>
        <begin position="64"/>
        <end position="236"/>
    </location>
</feature>
<keyword evidence="5 9" id="KW-0812">Transmembrane</keyword>
<dbReference type="GO" id="GO:0098794">
    <property type="term" value="C:postsynapse"/>
    <property type="evidence" value="ECO:0007669"/>
    <property type="project" value="TreeGrafter"/>
</dbReference>
<gene>
    <name evidence="11" type="ORF">Ocin01_13595</name>
</gene>
<keyword evidence="8 9" id="KW-0472">Membrane</keyword>
<keyword evidence="4" id="KW-0109">Calcium transport</keyword>
<dbReference type="Gene3D" id="1.20.1420.30">
    <property type="entry name" value="NCX, central ion-binding region"/>
    <property type="match status" value="1"/>
</dbReference>
<organism evidence="11 12">
    <name type="scientific">Orchesella cincta</name>
    <name type="common">Springtail</name>
    <name type="synonym">Podura cincta</name>
    <dbReference type="NCBI Taxonomy" id="48709"/>
    <lineage>
        <taxon>Eukaryota</taxon>
        <taxon>Metazoa</taxon>
        <taxon>Ecdysozoa</taxon>
        <taxon>Arthropoda</taxon>
        <taxon>Hexapoda</taxon>
        <taxon>Collembola</taxon>
        <taxon>Entomobryomorpha</taxon>
        <taxon>Entomobryoidea</taxon>
        <taxon>Orchesellidae</taxon>
        <taxon>Orchesellinae</taxon>
        <taxon>Orchesella</taxon>
    </lineage>
</organism>
<dbReference type="GO" id="GO:0030424">
    <property type="term" value="C:axon"/>
    <property type="evidence" value="ECO:0007669"/>
    <property type="project" value="TreeGrafter"/>
</dbReference>
<dbReference type="GO" id="GO:0042383">
    <property type="term" value="C:sarcolemma"/>
    <property type="evidence" value="ECO:0007669"/>
    <property type="project" value="TreeGrafter"/>
</dbReference>
<keyword evidence="12" id="KW-1185">Reference proteome</keyword>
<dbReference type="InterPro" id="IPR004837">
    <property type="entry name" value="NaCa_Exmemb"/>
</dbReference>
<dbReference type="STRING" id="48709.A0A1D2MJ88"/>
<keyword evidence="4" id="KW-0106">Calcium</keyword>
<dbReference type="GO" id="GO:0012505">
    <property type="term" value="C:endomembrane system"/>
    <property type="evidence" value="ECO:0007669"/>
    <property type="project" value="UniProtKB-SubCell"/>
</dbReference>
<proteinExistence type="predicted"/>
<name>A0A1D2MJ88_ORCCI</name>
<dbReference type="EMBL" id="LJIJ01001077">
    <property type="protein sequence ID" value="ODM93087.1"/>
    <property type="molecule type" value="Genomic_DNA"/>
</dbReference>